<sequence length="234" mass="27600">MKKLTSFIILFLTLSLGFSQNRKNWTELDYLNADEFRFQTENDITGKFFVTVSDNFNYYTNPIIIKDLRNKEIVKIEFSETGIDIVFEGIKYQGNDTSNPLKPWLLMLNPDFFRLVFECVDITANHYVVKLNENEVGYIATDNPDFKRVTIEDFIKHWTELGFDFDRSTNPLRTEPNEGGQIILNSLNEKYKIWTGGILELRSDWLKIRTINDEVGWIKWRDGQKVLIKMYYAC</sequence>
<evidence type="ECO:0000313" key="1">
    <source>
        <dbReference type="EMBL" id="NMM50769.1"/>
    </source>
</evidence>
<proteinExistence type="predicted"/>
<dbReference type="Proteomes" id="UP000559010">
    <property type="component" value="Unassembled WGS sequence"/>
</dbReference>
<reference evidence="1 2" key="1">
    <citation type="submission" date="2020-04" db="EMBL/GenBank/DDBJ databases">
        <title>Flammeovirgaceae bacterium KN852 isolated from deep sea.</title>
        <authorList>
            <person name="Zhang D.-C."/>
        </authorList>
    </citation>
    <scope>NUCLEOTIDE SEQUENCE [LARGE SCALE GENOMIC DNA]</scope>
    <source>
        <strain evidence="1 2">KN852</strain>
    </source>
</reference>
<keyword evidence="2" id="KW-1185">Reference proteome</keyword>
<evidence type="ECO:0000313" key="2">
    <source>
        <dbReference type="Proteomes" id="UP000559010"/>
    </source>
</evidence>
<comment type="caution">
    <text evidence="1">The sequence shown here is derived from an EMBL/GenBank/DDBJ whole genome shotgun (WGS) entry which is preliminary data.</text>
</comment>
<accession>A0A848J8R4</accession>
<dbReference type="EMBL" id="JABBNU010000016">
    <property type="protein sequence ID" value="NMM50769.1"/>
    <property type="molecule type" value="Genomic_DNA"/>
</dbReference>
<dbReference type="AlphaFoldDB" id="A0A848J8R4"/>
<gene>
    <name evidence="1" type="ORF">HH304_20335</name>
</gene>
<organism evidence="1 2">
    <name type="scientific">Marinigracilibium pacificum</name>
    <dbReference type="NCBI Taxonomy" id="2729599"/>
    <lineage>
        <taxon>Bacteria</taxon>
        <taxon>Pseudomonadati</taxon>
        <taxon>Bacteroidota</taxon>
        <taxon>Cytophagia</taxon>
        <taxon>Cytophagales</taxon>
        <taxon>Flammeovirgaceae</taxon>
        <taxon>Marinigracilibium</taxon>
    </lineage>
</organism>
<dbReference type="RefSeq" id="WP_169685137.1">
    <property type="nucleotide sequence ID" value="NZ_JABBNU010000016.1"/>
</dbReference>
<protein>
    <submittedName>
        <fullName evidence="1">Uncharacterized protein</fullName>
    </submittedName>
</protein>
<name>A0A848J8R4_9BACT</name>